<accession>A0AAD8W3K6</accession>
<dbReference type="InterPro" id="IPR012871">
    <property type="entry name" value="DUF1668_ORYSA"/>
</dbReference>
<dbReference type="AlphaFoldDB" id="A0AAD8W3K6"/>
<dbReference type="PANTHER" id="PTHR33085:SF13">
    <property type="entry name" value="DUF295 DOMAIN-CONTAINING PROTEIN"/>
    <property type="match status" value="1"/>
</dbReference>
<comment type="caution">
    <text evidence="1">The sequence shown here is derived from an EMBL/GenBank/DDBJ whole genome shotgun (WGS) entry which is preliminary data.</text>
</comment>
<gene>
    <name evidence="1" type="ORF">QYE76_059718</name>
</gene>
<dbReference type="Pfam" id="PF07893">
    <property type="entry name" value="DUF1668"/>
    <property type="match status" value="1"/>
</dbReference>
<protein>
    <submittedName>
        <fullName evidence="1">Uncharacterized protein</fullName>
    </submittedName>
</protein>
<dbReference type="InterPro" id="IPR015915">
    <property type="entry name" value="Kelch-typ_b-propeller"/>
</dbReference>
<reference evidence="1" key="1">
    <citation type="submission" date="2023-07" db="EMBL/GenBank/DDBJ databases">
        <title>A chromosome-level genome assembly of Lolium multiflorum.</title>
        <authorList>
            <person name="Chen Y."/>
            <person name="Copetti D."/>
            <person name="Kolliker R."/>
            <person name="Studer B."/>
        </authorList>
    </citation>
    <scope>NUCLEOTIDE SEQUENCE</scope>
    <source>
        <strain evidence="1">02402/16</strain>
        <tissue evidence="1">Leaf</tissue>
    </source>
</reference>
<keyword evidence="2" id="KW-1185">Reference proteome</keyword>
<dbReference type="PANTHER" id="PTHR33085">
    <property type="entry name" value="OS12G0113100 PROTEIN-RELATED"/>
    <property type="match status" value="1"/>
</dbReference>
<dbReference type="Proteomes" id="UP001231189">
    <property type="component" value="Unassembled WGS sequence"/>
</dbReference>
<proteinExistence type="predicted"/>
<evidence type="ECO:0000313" key="1">
    <source>
        <dbReference type="EMBL" id="KAK1641913.1"/>
    </source>
</evidence>
<organism evidence="1 2">
    <name type="scientific">Lolium multiflorum</name>
    <name type="common">Italian ryegrass</name>
    <name type="synonym">Lolium perenne subsp. multiflorum</name>
    <dbReference type="NCBI Taxonomy" id="4521"/>
    <lineage>
        <taxon>Eukaryota</taxon>
        <taxon>Viridiplantae</taxon>
        <taxon>Streptophyta</taxon>
        <taxon>Embryophyta</taxon>
        <taxon>Tracheophyta</taxon>
        <taxon>Spermatophyta</taxon>
        <taxon>Magnoliopsida</taxon>
        <taxon>Liliopsida</taxon>
        <taxon>Poales</taxon>
        <taxon>Poaceae</taxon>
        <taxon>BOP clade</taxon>
        <taxon>Pooideae</taxon>
        <taxon>Poodae</taxon>
        <taxon>Poeae</taxon>
        <taxon>Poeae Chloroplast Group 2 (Poeae type)</taxon>
        <taxon>Loliodinae</taxon>
        <taxon>Loliinae</taxon>
        <taxon>Lolium</taxon>
    </lineage>
</organism>
<sequence>MNRPFVNLVVSKLSGRRPVLNLHRIDPAGLFHPAAAAAGSAVPARGRMPPAAVSFDWPCPGWMSFMAIKNDVIATDHEGRTLFYDGALRAIRAMSPITYPMPSSISFTVGDELYVLGREPGRSRQLQPFQRLRLKDWRWSRSEPLPTVNIDRSDPTYFPYKLGVEEAYDPYALAAHTVVDDSHIWVSTLGAGTYSFDTDGGRWSKIGCWALPFRGRAEYVPERGLWFGFSAQDEHLCAVDLQQERPVLPNRVFPLLHVWEGQPPPPPEGQWTLTASHLLPLGSGKLCVSKLFRRTEGQPSSEHTHHKKADSLVVLAGVEIIKDPAGTGSLHIIRHKSVRYNVSGNVKPL</sequence>
<dbReference type="EMBL" id="JAUUTY010000004">
    <property type="protein sequence ID" value="KAK1641913.1"/>
    <property type="molecule type" value="Genomic_DNA"/>
</dbReference>
<dbReference type="SUPFAM" id="SSF117281">
    <property type="entry name" value="Kelch motif"/>
    <property type="match status" value="1"/>
</dbReference>
<evidence type="ECO:0000313" key="2">
    <source>
        <dbReference type="Proteomes" id="UP001231189"/>
    </source>
</evidence>
<name>A0AAD8W3K6_LOLMU</name>